<sequence length="184" mass="18731">MTTTTTRTHPLLRRWPTAAGIALAAGMAVGMAGHAEVAPVVAASGFVYLGAAALGRRDAAWPVFGVSFVLIALGNVVAGFDPTWWMVGVGAALVAYGAVRGALRPTWGMPLQTGAMVVLGAIAVTAAATGAAWAGLLVAAALLAHAGWDVHHHRTERVVSRSMAEFCAVLDTLLALAVLVVTVA</sequence>
<dbReference type="Proteomes" id="UP001596512">
    <property type="component" value="Unassembled WGS sequence"/>
</dbReference>
<proteinExistence type="predicted"/>
<dbReference type="EMBL" id="JBHTEY010000004">
    <property type="protein sequence ID" value="MFC7616651.1"/>
    <property type="molecule type" value="Genomic_DNA"/>
</dbReference>
<comment type="caution">
    <text evidence="2">The sequence shown here is derived from an EMBL/GenBank/DDBJ whole genome shotgun (WGS) entry which is preliminary data.</text>
</comment>
<protein>
    <submittedName>
        <fullName evidence="2">Uncharacterized protein</fullName>
    </submittedName>
</protein>
<accession>A0ABW2TT27</accession>
<feature type="transmembrane region" description="Helical" evidence="1">
    <location>
        <begin position="37"/>
        <end position="54"/>
    </location>
</feature>
<evidence type="ECO:0000313" key="2">
    <source>
        <dbReference type="EMBL" id="MFC7616651.1"/>
    </source>
</evidence>
<keyword evidence="1" id="KW-0812">Transmembrane</keyword>
<evidence type="ECO:0000256" key="1">
    <source>
        <dbReference type="SAM" id="Phobius"/>
    </source>
</evidence>
<keyword evidence="3" id="KW-1185">Reference proteome</keyword>
<feature type="transmembrane region" description="Helical" evidence="1">
    <location>
        <begin position="12"/>
        <end position="31"/>
    </location>
</feature>
<evidence type="ECO:0000313" key="3">
    <source>
        <dbReference type="Proteomes" id="UP001596512"/>
    </source>
</evidence>
<keyword evidence="1" id="KW-0472">Membrane</keyword>
<organism evidence="2 3">
    <name type="scientific">Actinokineospora soli</name>
    <dbReference type="NCBI Taxonomy" id="1048753"/>
    <lineage>
        <taxon>Bacteria</taxon>
        <taxon>Bacillati</taxon>
        <taxon>Actinomycetota</taxon>
        <taxon>Actinomycetes</taxon>
        <taxon>Pseudonocardiales</taxon>
        <taxon>Pseudonocardiaceae</taxon>
        <taxon>Actinokineospora</taxon>
    </lineage>
</organism>
<gene>
    <name evidence="2" type="ORF">ACFQV2_27525</name>
</gene>
<name>A0ABW2TT27_9PSEU</name>
<reference evidence="3" key="1">
    <citation type="journal article" date="2019" name="Int. J. Syst. Evol. Microbiol.">
        <title>The Global Catalogue of Microorganisms (GCM) 10K type strain sequencing project: providing services to taxonomists for standard genome sequencing and annotation.</title>
        <authorList>
            <consortium name="The Broad Institute Genomics Platform"/>
            <consortium name="The Broad Institute Genome Sequencing Center for Infectious Disease"/>
            <person name="Wu L."/>
            <person name="Ma J."/>
        </authorList>
    </citation>
    <scope>NUCLEOTIDE SEQUENCE [LARGE SCALE GENOMIC DNA]</scope>
    <source>
        <strain evidence="3">JCM 17695</strain>
    </source>
</reference>
<feature type="transmembrane region" description="Helical" evidence="1">
    <location>
        <begin position="61"/>
        <end position="78"/>
    </location>
</feature>
<keyword evidence="1" id="KW-1133">Transmembrane helix</keyword>
<feature type="transmembrane region" description="Helical" evidence="1">
    <location>
        <begin position="115"/>
        <end position="143"/>
    </location>
</feature>
<feature type="transmembrane region" description="Helical" evidence="1">
    <location>
        <begin position="84"/>
        <end position="103"/>
    </location>
</feature>
<feature type="transmembrane region" description="Helical" evidence="1">
    <location>
        <begin position="163"/>
        <end position="183"/>
    </location>
</feature>